<organism evidence="2 3">
    <name type="scientific">Apodemus speciosus</name>
    <name type="common">Large Japanese field mouse</name>
    <dbReference type="NCBI Taxonomy" id="105296"/>
    <lineage>
        <taxon>Eukaryota</taxon>
        <taxon>Metazoa</taxon>
        <taxon>Chordata</taxon>
        <taxon>Craniata</taxon>
        <taxon>Vertebrata</taxon>
        <taxon>Euteleostomi</taxon>
        <taxon>Mammalia</taxon>
        <taxon>Eutheria</taxon>
        <taxon>Euarchontoglires</taxon>
        <taxon>Glires</taxon>
        <taxon>Rodentia</taxon>
        <taxon>Myomorpha</taxon>
        <taxon>Muroidea</taxon>
        <taxon>Muridae</taxon>
        <taxon>Murinae</taxon>
        <taxon>Apodemus</taxon>
    </lineage>
</organism>
<gene>
    <name evidence="2" type="ORF">APTSU1_000867300</name>
</gene>
<evidence type="ECO:0000256" key="1">
    <source>
        <dbReference type="SAM" id="MobiDB-lite"/>
    </source>
</evidence>
<comment type="caution">
    <text evidence="2">The sequence shown here is derived from an EMBL/GenBank/DDBJ whole genome shotgun (WGS) entry which is preliminary data.</text>
</comment>
<evidence type="ECO:0000313" key="2">
    <source>
        <dbReference type="EMBL" id="GAB1293441.1"/>
    </source>
</evidence>
<protein>
    <submittedName>
        <fullName evidence="2">Uncharacterized protein</fullName>
    </submittedName>
</protein>
<dbReference type="Pfam" id="PF15472">
    <property type="entry name" value="DUF4638"/>
    <property type="match status" value="1"/>
</dbReference>
<accession>A0ABQ0F2Z0</accession>
<feature type="region of interest" description="Disordered" evidence="1">
    <location>
        <begin position="41"/>
        <end position="85"/>
    </location>
</feature>
<dbReference type="Proteomes" id="UP001623349">
    <property type="component" value="Unassembled WGS sequence"/>
</dbReference>
<dbReference type="EMBL" id="BAAFST010000008">
    <property type="protein sequence ID" value="GAB1293441.1"/>
    <property type="molecule type" value="Genomic_DNA"/>
</dbReference>
<feature type="compositionally biased region" description="Basic and acidic residues" evidence="1">
    <location>
        <begin position="51"/>
        <end position="63"/>
    </location>
</feature>
<name>A0ABQ0F2Z0_APOSI</name>
<reference evidence="2 3" key="1">
    <citation type="submission" date="2024-08" db="EMBL/GenBank/DDBJ databases">
        <title>The draft genome of Apodemus speciosus.</title>
        <authorList>
            <person name="Nabeshima K."/>
            <person name="Suzuki S."/>
            <person name="Onuma M."/>
        </authorList>
    </citation>
    <scope>NUCLEOTIDE SEQUENCE [LARGE SCALE GENOMIC DNA]</scope>
    <source>
        <strain evidence="2">IB14-021</strain>
    </source>
</reference>
<sequence length="85" mass="10026">MTEDKEDTENLMPTERKSFWRTAEERRMSDLTRVLEWLERRQGKKRGLQKKKAETKDTEEKAGKKTVGAKKKPDKGSRRVTFNKG</sequence>
<evidence type="ECO:0000313" key="3">
    <source>
        <dbReference type="Proteomes" id="UP001623349"/>
    </source>
</evidence>
<proteinExistence type="predicted"/>
<dbReference type="InterPro" id="IPR029171">
    <property type="entry name" value="DUF4638"/>
</dbReference>
<dbReference type="PANTHER" id="PTHR35679">
    <property type="entry name" value="RIKEN CDNA 4933402J07 GENE"/>
    <property type="match status" value="1"/>
</dbReference>
<dbReference type="PANTHER" id="PTHR35679:SF1">
    <property type="entry name" value="RIKEN CDNA 4933402J07 GENE"/>
    <property type="match status" value="1"/>
</dbReference>
<keyword evidence="3" id="KW-1185">Reference proteome</keyword>